<dbReference type="SUPFAM" id="SSF53623">
    <property type="entry name" value="MurD-like peptide ligases, catalytic domain"/>
    <property type="match status" value="1"/>
</dbReference>
<evidence type="ECO:0000256" key="5">
    <source>
        <dbReference type="ARBA" id="ARBA00022840"/>
    </source>
</evidence>
<evidence type="ECO:0000313" key="8">
    <source>
        <dbReference type="Proteomes" id="UP001523565"/>
    </source>
</evidence>
<keyword evidence="4" id="KW-0547">Nucleotide-binding</keyword>
<proteinExistence type="inferred from homology"/>
<keyword evidence="5" id="KW-0067">ATP-binding</keyword>
<dbReference type="GO" id="GO:0016874">
    <property type="term" value="F:ligase activity"/>
    <property type="evidence" value="ECO:0007669"/>
    <property type="project" value="UniProtKB-KW"/>
</dbReference>
<dbReference type="PIRSF" id="PIRSF001563">
    <property type="entry name" value="Folylpolyglu_synth"/>
    <property type="match status" value="1"/>
</dbReference>
<dbReference type="PANTHER" id="PTHR11136:SF0">
    <property type="entry name" value="DIHYDROFOLATE SYNTHETASE-RELATED"/>
    <property type="match status" value="1"/>
</dbReference>
<evidence type="ECO:0000256" key="4">
    <source>
        <dbReference type="ARBA" id="ARBA00022741"/>
    </source>
</evidence>
<gene>
    <name evidence="7" type="ORF">NK118_01305</name>
</gene>
<protein>
    <submittedName>
        <fullName evidence="7">Mur ligase family protein</fullName>
    </submittedName>
</protein>
<dbReference type="PANTHER" id="PTHR11136">
    <property type="entry name" value="FOLYLPOLYGLUTAMATE SYNTHASE-RELATED"/>
    <property type="match status" value="1"/>
</dbReference>
<dbReference type="InterPro" id="IPR001645">
    <property type="entry name" value="Folylpolyglutamate_synth"/>
</dbReference>
<comment type="caution">
    <text evidence="7">The sequence shown here is derived from an EMBL/GenBank/DDBJ whole genome shotgun (WGS) entry which is preliminary data.</text>
</comment>
<dbReference type="EMBL" id="JAMZFV010000001">
    <property type="protein sequence ID" value="MCP1108886.1"/>
    <property type="molecule type" value="Genomic_DNA"/>
</dbReference>
<dbReference type="InterPro" id="IPR036565">
    <property type="entry name" value="Mur-like_cat_sf"/>
</dbReference>
<evidence type="ECO:0000256" key="6">
    <source>
        <dbReference type="ARBA" id="ARBA00022842"/>
    </source>
</evidence>
<evidence type="ECO:0000256" key="3">
    <source>
        <dbReference type="ARBA" id="ARBA00022723"/>
    </source>
</evidence>
<dbReference type="InterPro" id="IPR036615">
    <property type="entry name" value="Mur_ligase_C_dom_sf"/>
</dbReference>
<accession>A0ABT1EGS7</accession>
<dbReference type="Proteomes" id="UP001523565">
    <property type="component" value="Unassembled WGS sequence"/>
</dbReference>
<keyword evidence="6" id="KW-0460">Magnesium</keyword>
<evidence type="ECO:0000313" key="7">
    <source>
        <dbReference type="EMBL" id="MCP1108886.1"/>
    </source>
</evidence>
<evidence type="ECO:0000256" key="2">
    <source>
        <dbReference type="ARBA" id="ARBA00022598"/>
    </source>
</evidence>
<sequence length="406" mass="44145">MIISEAYEYLAGIPKFTRKHPLEHTRKLVALLGNPGGNKKAIHVAGTNGKGSVCHYLQAIILAGGHTTGMFTSPHLVRVNERFMINGEEVSDSLFLQAFTKVLTVAQDLEEAGEGHPSYFEFLYAMGLLIFEESQVEYLILETGLGGRLDATNSYQMPLVSVITSISLDHQQILGETIAEIAGEKAGIIREGVPVVADGSSPEALAVISQVAKARRAPLKVVTPEEGRALSWQLSGSDYQRMNGTLAVAAAGYLPLSLERESLRRALEEVRIPGRMEEVLPGVYVEGAHNEAGIAAFCRNIQREVAPVILFSVVSDKDVSALIKILCDNIEATAFVITGIKDARRASTEALATEFAKYTKCPIYQEEDSLAAFRLGYRLKGAKRKLYCVGSLYLVGEIKEALDVGF</sequence>
<reference evidence="7 8" key="1">
    <citation type="journal article" date="2022" name="Genome Biol. Evol.">
        <title>Host diet, physiology and behaviors set the stage for Lachnospiraceae cladogenesis.</title>
        <authorList>
            <person name="Vera-Ponce De Leon A."/>
            <person name="Schneider M."/>
            <person name="Jahnes B.C."/>
            <person name="Sadowski V."/>
            <person name="Camuy-Velez L.A."/>
            <person name="Duan J."/>
            <person name="Sabree Z.L."/>
        </authorList>
    </citation>
    <scope>NUCLEOTIDE SEQUENCE [LARGE SCALE GENOMIC DNA]</scope>
    <source>
        <strain evidence="7 8">PAL227</strain>
    </source>
</reference>
<evidence type="ECO:0000256" key="1">
    <source>
        <dbReference type="ARBA" id="ARBA00008276"/>
    </source>
</evidence>
<keyword evidence="2 7" id="KW-0436">Ligase</keyword>
<dbReference type="SUPFAM" id="SSF53244">
    <property type="entry name" value="MurD-like peptide ligases, peptide-binding domain"/>
    <property type="match status" value="1"/>
</dbReference>
<dbReference type="RefSeq" id="WP_262067791.1">
    <property type="nucleotide sequence ID" value="NZ_JAMXOC010000001.1"/>
</dbReference>
<organism evidence="7 8">
    <name type="scientific">Ohessyouella blattaphilus</name>
    <dbReference type="NCBI Taxonomy" id="2949333"/>
    <lineage>
        <taxon>Bacteria</taxon>
        <taxon>Bacillati</taxon>
        <taxon>Bacillota</taxon>
        <taxon>Clostridia</taxon>
        <taxon>Lachnospirales</taxon>
        <taxon>Lachnospiraceae</taxon>
        <taxon>Ohessyouella</taxon>
    </lineage>
</organism>
<dbReference type="NCBIfam" id="TIGR01499">
    <property type="entry name" value="folC"/>
    <property type="match status" value="1"/>
</dbReference>
<dbReference type="Gene3D" id="3.40.1190.10">
    <property type="entry name" value="Mur-like, catalytic domain"/>
    <property type="match status" value="1"/>
</dbReference>
<dbReference type="Gene3D" id="3.90.190.20">
    <property type="entry name" value="Mur ligase, C-terminal domain"/>
    <property type="match status" value="1"/>
</dbReference>
<keyword evidence="3" id="KW-0479">Metal-binding</keyword>
<keyword evidence="8" id="KW-1185">Reference proteome</keyword>
<comment type="similarity">
    <text evidence="1">Belongs to the folylpolyglutamate synthase family.</text>
</comment>
<name>A0ABT1EGS7_9FIRM</name>